<accession>A0ABT3NDC1</accession>
<sequence length="42" mass="4514">MEKSIVAGYSGNLRFVSSLVVRLAMGLPVFVPVATAFVFRLA</sequence>
<keyword evidence="1" id="KW-0812">Transmembrane</keyword>
<evidence type="ECO:0000256" key="1">
    <source>
        <dbReference type="SAM" id="Phobius"/>
    </source>
</evidence>
<protein>
    <submittedName>
        <fullName evidence="2">Uncharacterized protein</fullName>
    </submittedName>
</protein>
<keyword evidence="1" id="KW-0472">Membrane</keyword>
<comment type="caution">
    <text evidence="2">The sequence shown here is derived from an EMBL/GenBank/DDBJ whole genome shotgun (WGS) entry which is preliminary data.</text>
</comment>
<feature type="transmembrane region" description="Helical" evidence="1">
    <location>
        <begin position="20"/>
        <end position="39"/>
    </location>
</feature>
<keyword evidence="3" id="KW-1185">Reference proteome</keyword>
<dbReference type="Proteomes" id="UP001209681">
    <property type="component" value="Unassembled WGS sequence"/>
</dbReference>
<evidence type="ECO:0000313" key="3">
    <source>
        <dbReference type="Proteomes" id="UP001209681"/>
    </source>
</evidence>
<dbReference type="EMBL" id="JAPFPW010000059">
    <property type="protein sequence ID" value="MCW7755467.1"/>
    <property type="molecule type" value="Genomic_DNA"/>
</dbReference>
<name>A0ABT3NDC1_9BACT</name>
<dbReference type="RefSeq" id="WP_265426414.1">
    <property type="nucleotide sequence ID" value="NZ_JAPFPW010000059.1"/>
</dbReference>
<organism evidence="2 3">
    <name type="scientific">Desulfobotulus pelophilus</name>
    <dbReference type="NCBI Taxonomy" id="2823377"/>
    <lineage>
        <taxon>Bacteria</taxon>
        <taxon>Pseudomonadati</taxon>
        <taxon>Thermodesulfobacteriota</taxon>
        <taxon>Desulfobacteria</taxon>
        <taxon>Desulfobacterales</taxon>
        <taxon>Desulfobacteraceae</taxon>
        <taxon>Desulfobotulus</taxon>
    </lineage>
</organism>
<keyword evidence="1" id="KW-1133">Transmembrane helix</keyword>
<reference evidence="2 3" key="1">
    <citation type="submission" date="2022-11" db="EMBL/GenBank/DDBJ databases">
        <title>Desulfobotulus tamanensis H1 sp. nov. - anaerobic, alkaliphilic, sulphate reducing bacterium isolated from terrestrial mud volcano.</title>
        <authorList>
            <person name="Frolova A."/>
            <person name="Merkel A.Y."/>
            <person name="Slobodkin A.I."/>
        </authorList>
    </citation>
    <scope>NUCLEOTIDE SEQUENCE [LARGE SCALE GENOMIC DNA]</scope>
    <source>
        <strain evidence="2 3">H1</strain>
    </source>
</reference>
<proteinExistence type="predicted"/>
<gene>
    <name evidence="2" type="ORF">OOT00_15945</name>
</gene>
<evidence type="ECO:0000313" key="2">
    <source>
        <dbReference type="EMBL" id="MCW7755467.1"/>
    </source>
</evidence>